<comment type="caution">
    <text evidence="1">The sequence shown here is derived from an EMBL/GenBank/DDBJ whole genome shotgun (WGS) entry which is preliminary data.</text>
</comment>
<protein>
    <submittedName>
        <fullName evidence="1">Uncharacterized protein</fullName>
    </submittedName>
</protein>
<dbReference type="EMBL" id="QVQA01000002">
    <property type="protein sequence ID" value="KAF5102886.1"/>
    <property type="molecule type" value="Genomic_DNA"/>
</dbReference>
<gene>
    <name evidence="1" type="ORF">D0Z00_000144</name>
</gene>
<proteinExistence type="predicted"/>
<reference evidence="1 2" key="1">
    <citation type="journal article" date="2020" name="Front. Microbiol.">
        <title>Phenotypic and Genetic Characterization of the Cheese Ripening Yeast Geotrichum candidum.</title>
        <authorList>
            <person name="Perkins V."/>
            <person name="Vignola S."/>
            <person name="Lessard M.H."/>
            <person name="Plante P.L."/>
            <person name="Corbeil J."/>
            <person name="Dugat-Bony E."/>
            <person name="Frenette M."/>
            <person name="Labrie S."/>
        </authorList>
    </citation>
    <scope>NUCLEOTIDE SEQUENCE [LARGE SCALE GENOMIC DNA]</scope>
    <source>
        <strain evidence="1 2">LMA-1147</strain>
    </source>
</reference>
<evidence type="ECO:0000313" key="1">
    <source>
        <dbReference type="EMBL" id="KAF5102886.1"/>
    </source>
</evidence>
<sequence>MYRVAGVVERGRRKGNRWGPENEENKVANLINLPTSLGGVLTLEQQEAYSLNFRIEEITQKLWLNDVVPRESERSPSPPPQYDSNGKRTNTREVRYRKRLEDERHRLVEEATKTIPNYKLPVDYRKPQKTQEKIYIPVNDYPEINFIGLLIGPRGNTLKKMETESGAKIAIRGKGSVKEGKGRTDVGHQSSMDDDLHCLIIADDESKIQKAIELVNKVIETAASTPEEQNELKRGQLRELAALNGTLRDDEGTVCSTCGELGHRRYDCPNRQKNFTASVVCRICGNQGHFARDCKDRPSAGYGNSYRPNNVHQIGNVSSADREYEQLMLELGTGSAGGSSGRETRMIESGDNNNNGPRGGPAPWQQRSNNGRAPWKRRDHDSGNDRYNNNNSSDRYSNNDRYDRYNNGRYNNNDRYNGNENHERSNHDRYDNDRYSRNGGYGNNNGGGRRYDNYQQQQQQQQQQQPQQQQQQHQQQQQQQQSFHQGPPQPPPMFNQLPQFPGFPSQPPNFQGPPGFTGGTALGSAPPGLGQPHRPAPPGVGRSGPPGSRPPPPPPGKAAAPPPGLPGAPPPPPSS</sequence>
<accession>A0ACB6VAI0</accession>
<keyword evidence="2" id="KW-1185">Reference proteome</keyword>
<dbReference type="Proteomes" id="UP000744676">
    <property type="component" value="Unassembled WGS sequence"/>
</dbReference>
<organism evidence="1 2">
    <name type="scientific">Geotrichum galactomycetum</name>
    <dbReference type="NCBI Taxonomy" id="27317"/>
    <lineage>
        <taxon>Eukaryota</taxon>
        <taxon>Fungi</taxon>
        <taxon>Dikarya</taxon>
        <taxon>Ascomycota</taxon>
        <taxon>Saccharomycotina</taxon>
        <taxon>Dipodascomycetes</taxon>
        <taxon>Dipodascales</taxon>
        <taxon>Dipodascaceae</taxon>
        <taxon>Geotrichum</taxon>
    </lineage>
</organism>
<evidence type="ECO:0000313" key="2">
    <source>
        <dbReference type="Proteomes" id="UP000744676"/>
    </source>
</evidence>
<name>A0ACB6VAI0_9ASCO</name>